<keyword evidence="2" id="KW-1185">Reference proteome</keyword>
<accession>A0ABP2NCK3</accession>
<sequence length="69" mass="8175">MVQLKDYTQTSMLAEIYNFNTYMVQLKVILEELDEQEHPDFNTYMVQLKGKFRVISIPSSRISIPIWCS</sequence>
<name>A0ABP2NCK3_9FLAO</name>
<organism evidence="1 2">
    <name type="scientific">Myroides odoratimimus CCUG 10230</name>
    <dbReference type="NCBI Taxonomy" id="883150"/>
    <lineage>
        <taxon>Bacteria</taxon>
        <taxon>Pseudomonadati</taxon>
        <taxon>Bacteroidota</taxon>
        <taxon>Flavobacteriia</taxon>
        <taxon>Flavobacteriales</taxon>
        <taxon>Flavobacteriaceae</taxon>
        <taxon>Myroides</taxon>
    </lineage>
</organism>
<proteinExistence type="predicted"/>
<protein>
    <submittedName>
        <fullName evidence="1">Uncharacterized protein</fullName>
    </submittedName>
</protein>
<evidence type="ECO:0000313" key="2">
    <source>
        <dbReference type="Proteomes" id="UP000005402"/>
    </source>
</evidence>
<reference evidence="1" key="1">
    <citation type="submission" date="2012-07" db="EMBL/GenBank/DDBJ databases">
        <title>The Genome Sequence of Myroides odoratimimus CCUG 10230.</title>
        <authorList>
            <consortium name="The Broad Institute Genome Sequencing Platform"/>
            <person name="Earl A."/>
            <person name="Ward D."/>
            <person name="Feldgarden M."/>
            <person name="Gevers D."/>
            <person name="Huys G."/>
            <person name="Walker B."/>
            <person name="Young S.K."/>
            <person name="Zeng Q."/>
            <person name="Gargeya S."/>
            <person name="Fitzgerald M."/>
            <person name="Haas B."/>
            <person name="Abouelleil A."/>
            <person name="Alvarado L."/>
            <person name="Arachchi H.M."/>
            <person name="Berlin A.M."/>
            <person name="Chapman S.B."/>
            <person name="Goldberg J."/>
            <person name="Griggs A."/>
            <person name="Gujja S."/>
            <person name="Hansen M."/>
            <person name="Howarth C."/>
            <person name="Imamovic A."/>
            <person name="Larimer J."/>
            <person name="McCowen C."/>
            <person name="Montmayeur A."/>
            <person name="Murphy C."/>
            <person name="Neiman D."/>
            <person name="Pearson M."/>
            <person name="Priest M."/>
            <person name="Roberts A."/>
            <person name="Saif S."/>
            <person name="Shea T."/>
            <person name="Sisk P."/>
            <person name="Sykes S."/>
            <person name="Wortman J."/>
            <person name="Nusbaum C."/>
            <person name="Birren B."/>
        </authorList>
    </citation>
    <scope>NUCLEOTIDE SEQUENCE [LARGE SCALE GENOMIC DNA]</scope>
    <source>
        <strain evidence="1">CCUG 10230</strain>
    </source>
</reference>
<evidence type="ECO:0000313" key="1">
    <source>
        <dbReference type="EMBL" id="EHO10471.1"/>
    </source>
</evidence>
<gene>
    <name evidence="1" type="ORF">HMPREF9712_01576</name>
</gene>
<dbReference type="Proteomes" id="UP000005402">
    <property type="component" value="Unassembled WGS sequence"/>
</dbReference>
<dbReference type="EMBL" id="AGEC02000020">
    <property type="protein sequence ID" value="EHO10471.1"/>
    <property type="molecule type" value="Genomic_DNA"/>
</dbReference>
<comment type="caution">
    <text evidence="1">The sequence shown here is derived from an EMBL/GenBank/DDBJ whole genome shotgun (WGS) entry which is preliminary data.</text>
</comment>